<feature type="domain" description="ABC3 transporter permease C-terminal" evidence="11">
    <location>
        <begin position="277"/>
        <end position="393"/>
    </location>
</feature>
<dbReference type="PANTHER" id="PTHR43738:SF1">
    <property type="entry name" value="HEMIN TRANSPORT SYSTEM PERMEASE PROTEIN HRTB-RELATED"/>
    <property type="match status" value="1"/>
</dbReference>
<dbReference type="Pfam" id="PF02687">
    <property type="entry name" value="FtsX"/>
    <property type="match status" value="1"/>
</dbReference>
<evidence type="ECO:0000256" key="4">
    <source>
        <dbReference type="ARBA" id="ARBA00016962"/>
    </source>
</evidence>
<keyword evidence="14" id="KW-1185">Reference proteome</keyword>
<keyword evidence="5" id="KW-0813">Transport</keyword>
<dbReference type="GO" id="GO:0005886">
    <property type="term" value="C:plasma membrane"/>
    <property type="evidence" value="ECO:0007669"/>
    <property type="project" value="UniProtKB-SubCell"/>
</dbReference>
<reference evidence="13 14" key="1">
    <citation type="submission" date="2020-09" db="EMBL/GenBank/DDBJ databases">
        <title>Characterization and genome sequencing of Ruminiclostridium sp. nov. MA18.</title>
        <authorList>
            <person name="Rettenmaier R."/>
            <person name="Kowollik M.-L."/>
            <person name="Liebl W."/>
            <person name="Zverlov V."/>
        </authorList>
    </citation>
    <scope>NUCLEOTIDE SEQUENCE [LARGE SCALE GENOMIC DNA]</scope>
    <source>
        <strain evidence="13 14">MA18</strain>
    </source>
</reference>
<accession>A0A4U7JIX4</accession>
<dbReference type="InterPro" id="IPR003838">
    <property type="entry name" value="ABC3_permease_C"/>
</dbReference>
<evidence type="ECO:0000259" key="11">
    <source>
        <dbReference type="Pfam" id="PF02687"/>
    </source>
</evidence>
<evidence type="ECO:0000313" key="14">
    <source>
        <dbReference type="Proteomes" id="UP000306409"/>
    </source>
</evidence>
<comment type="function">
    <text evidence="10">Part of the ABC transporter complex hrt involved in hemin import. Responsible for the translocation of the substrate across the membrane.</text>
</comment>
<evidence type="ECO:0000256" key="3">
    <source>
        <dbReference type="ARBA" id="ARBA00011131"/>
    </source>
</evidence>
<protein>
    <recommendedName>
        <fullName evidence="4">Putative hemin transport system permease protein HrtB</fullName>
    </recommendedName>
</protein>
<keyword evidence="7" id="KW-0812">Transmembrane</keyword>
<dbReference type="OrthoDB" id="6313at2"/>
<gene>
    <name evidence="13" type="ORF">EHE19_009440</name>
</gene>
<comment type="subcellular location">
    <subcellularLocation>
        <location evidence="1">Cell membrane</location>
        <topology evidence="1">Multi-pass membrane protein</topology>
    </subcellularLocation>
</comment>
<feature type="domain" description="MacB-like periplasmic core" evidence="12">
    <location>
        <begin position="41"/>
        <end position="241"/>
    </location>
</feature>
<organism evidence="13 14">
    <name type="scientific">Ruminiclostridium herbifermentans</name>
    <dbReference type="NCBI Taxonomy" id="2488810"/>
    <lineage>
        <taxon>Bacteria</taxon>
        <taxon>Bacillati</taxon>
        <taxon>Bacillota</taxon>
        <taxon>Clostridia</taxon>
        <taxon>Eubacteriales</taxon>
        <taxon>Oscillospiraceae</taxon>
        <taxon>Ruminiclostridium</taxon>
    </lineage>
</organism>
<sequence length="405" mass="45750">MRQNRKITIRSIALSNLLYQRFRTMIIFVLLVVTTIALFLSEFLTLSMREGIEETGERIGADIIVVPDTFVSSIENALFLGRPCTVNFDRNWLDKIGAVEGVDKVSSQLYLASLSSDCCDSPMQLIAFDINADFTVVPWLERDGITSLKDDEIILGTNITKEIGDKIKYFGREFTVVNVLEETGMGYDNSAFISYEAAFEIAKDPVYQRLLPFRSDSNVISMVLLNIAEGYGLHKVKENIEKKYGDKEIAVYSTNQLLTKFSDSLTNINIYGTLIKVLFILLATVSLYAIFSITIYLRRHEFGSMLSVGVSRRKIINILVWEMFYVVVIASIVGILIVCGVIFPFHMQIKSLFTIPYLLPSAGIIVSMSFKMFTINVLVCVAASFQLFWKFSKMEAQELIKEENG</sequence>
<keyword evidence="6" id="KW-1003">Cell membrane</keyword>
<keyword evidence="9" id="KW-0472">Membrane</keyword>
<dbReference type="EMBL" id="CP061336">
    <property type="protein sequence ID" value="QNU68592.1"/>
    <property type="molecule type" value="Genomic_DNA"/>
</dbReference>
<evidence type="ECO:0000256" key="2">
    <source>
        <dbReference type="ARBA" id="ARBA00008697"/>
    </source>
</evidence>
<name>A0A4U7JIX4_9FIRM</name>
<evidence type="ECO:0000256" key="9">
    <source>
        <dbReference type="ARBA" id="ARBA00023136"/>
    </source>
</evidence>
<dbReference type="RefSeq" id="WP_137696177.1">
    <property type="nucleotide sequence ID" value="NZ_CP061336.1"/>
</dbReference>
<evidence type="ECO:0000256" key="7">
    <source>
        <dbReference type="ARBA" id="ARBA00022692"/>
    </source>
</evidence>
<evidence type="ECO:0000259" key="12">
    <source>
        <dbReference type="Pfam" id="PF12704"/>
    </source>
</evidence>
<evidence type="ECO:0000256" key="5">
    <source>
        <dbReference type="ARBA" id="ARBA00022448"/>
    </source>
</evidence>
<comment type="subunit">
    <text evidence="3">The complex is composed of two ATP-binding proteins (HrtA), two transmembrane proteins (HrtB) and a solute-binding protein.</text>
</comment>
<dbReference type="AlphaFoldDB" id="A0A4U7JIX4"/>
<dbReference type="KEGG" id="rher:EHE19_009440"/>
<evidence type="ECO:0000256" key="10">
    <source>
        <dbReference type="ARBA" id="ARBA00024973"/>
    </source>
</evidence>
<dbReference type="PANTHER" id="PTHR43738">
    <property type="entry name" value="ABC TRANSPORTER, MEMBRANE PROTEIN"/>
    <property type="match status" value="1"/>
</dbReference>
<comment type="similarity">
    <text evidence="2">Belongs to the ABC-4 integral membrane protein family. HrtB subfamily.</text>
</comment>
<evidence type="ECO:0000256" key="8">
    <source>
        <dbReference type="ARBA" id="ARBA00022989"/>
    </source>
</evidence>
<evidence type="ECO:0000313" key="13">
    <source>
        <dbReference type="EMBL" id="QNU68592.1"/>
    </source>
</evidence>
<dbReference type="Pfam" id="PF12704">
    <property type="entry name" value="MacB_PCD"/>
    <property type="match status" value="1"/>
</dbReference>
<dbReference type="InterPro" id="IPR025857">
    <property type="entry name" value="MacB_PCD"/>
</dbReference>
<dbReference type="InterPro" id="IPR051125">
    <property type="entry name" value="ABC-4/HrtB_transporter"/>
</dbReference>
<evidence type="ECO:0000256" key="6">
    <source>
        <dbReference type="ARBA" id="ARBA00022475"/>
    </source>
</evidence>
<dbReference type="Proteomes" id="UP000306409">
    <property type="component" value="Chromosome"/>
</dbReference>
<proteinExistence type="inferred from homology"/>
<evidence type="ECO:0000256" key="1">
    <source>
        <dbReference type="ARBA" id="ARBA00004651"/>
    </source>
</evidence>
<keyword evidence="8" id="KW-1133">Transmembrane helix</keyword>